<protein>
    <submittedName>
        <fullName evidence="1">Uncharacterized protein</fullName>
    </submittedName>
</protein>
<sequence>LDLLDRELTTLLTANPTKSWTQGDLADALAMRELITVPNRQLREVHLARLRETSGTAASRCYDPMRSQKAGRWRWVEKEEN</sequence>
<gene>
    <name evidence="1" type="ORF">LCGC14_3078010</name>
</gene>
<accession>A0A0F8YLP7</accession>
<name>A0A0F8YLP7_9ZZZZ</name>
<dbReference type="AlphaFoldDB" id="A0A0F8YLP7"/>
<proteinExistence type="predicted"/>
<reference evidence="1" key="1">
    <citation type="journal article" date="2015" name="Nature">
        <title>Complex archaea that bridge the gap between prokaryotes and eukaryotes.</title>
        <authorList>
            <person name="Spang A."/>
            <person name="Saw J.H."/>
            <person name="Jorgensen S.L."/>
            <person name="Zaremba-Niedzwiedzka K."/>
            <person name="Martijn J."/>
            <person name="Lind A.E."/>
            <person name="van Eijk R."/>
            <person name="Schleper C."/>
            <person name="Guy L."/>
            <person name="Ettema T.J."/>
        </authorList>
    </citation>
    <scope>NUCLEOTIDE SEQUENCE</scope>
</reference>
<comment type="caution">
    <text evidence="1">The sequence shown here is derived from an EMBL/GenBank/DDBJ whole genome shotgun (WGS) entry which is preliminary data.</text>
</comment>
<evidence type="ECO:0000313" key="1">
    <source>
        <dbReference type="EMBL" id="KKK55099.1"/>
    </source>
</evidence>
<organism evidence="1">
    <name type="scientific">marine sediment metagenome</name>
    <dbReference type="NCBI Taxonomy" id="412755"/>
    <lineage>
        <taxon>unclassified sequences</taxon>
        <taxon>metagenomes</taxon>
        <taxon>ecological metagenomes</taxon>
    </lineage>
</organism>
<feature type="non-terminal residue" evidence="1">
    <location>
        <position position="1"/>
    </location>
</feature>
<dbReference type="EMBL" id="LAZR01065658">
    <property type="protein sequence ID" value="KKK55099.1"/>
    <property type="molecule type" value="Genomic_DNA"/>
</dbReference>